<evidence type="ECO:0000256" key="1">
    <source>
        <dbReference type="SAM" id="SignalP"/>
    </source>
</evidence>
<sequence length="165" mass="19479">MKKLFILPLIVFFSLQACNNAKIMKEKHPAQELVYNPTNVEGTEADGIADAKSDYAKGNYVKIYMGMMREPMINHQMNWAKRILEKEYNITMLFGDDMMTSYKEGYIKTMDQLMKSKFNDNLYDEVMEKAKKELEKDFNKKFKEYNAAHPTDKISKEDFVFIYQM</sequence>
<keyword evidence="3" id="KW-1185">Reference proteome</keyword>
<evidence type="ECO:0000313" key="3">
    <source>
        <dbReference type="Proteomes" id="UP000008641"/>
    </source>
</evidence>
<reference evidence="3" key="2">
    <citation type="journal article" date="2011" name="Stand. Genomic Sci.">
        <title>Complete genome sequence of Weeksella virosa type strain (9751T).</title>
        <authorList>
            <person name="Lang E."/>
            <person name="Teshima H."/>
            <person name="Lucas S."/>
            <person name="Lapidus A."/>
            <person name="Hammon N."/>
            <person name="Deshpande S."/>
            <person name="Nolan M."/>
            <person name="Cheng J."/>
            <person name="Pitluck S."/>
            <person name="Liolios K."/>
            <person name="Pagani I."/>
            <person name="Mikhailova N."/>
            <person name="Ivanova N."/>
            <person name="Mavromatis K."/>
            <person name="Pati A."/>
            <person name="Tapia R."/>
            <person name="Han C."/>
            <person name="Goodwin L."/>
            <person name="Chen A."/>
            <person name="Palaniappan K."/>
            <person name="Land M."/>
            <person name="Hauser L."/>
            <person name="Chang Y."/>
            <person name="Jeffries C."/>
            <person name="Brambilla E."/>
            <person name="Kopitz M."/>
            <person name="Rohde M."/>
            <person name="Goker M."/>
            <person name="Tindall B."/>
            <person name="Detter J."/>
            <person name="Woyke T."/>
            <person name="Bristow J."/>
            <person name="Eisen J."/>
            <person name="Markowitz V."/>
            <person name="Hugenholtz P."/>
            <person name="Klenk H."/>
            <person name="Kyrpides N."/>
        </authorList>
    </citation>
    <scope>NUCLEOTIDE SEQUENCE [LARGE SCALE GENOMIC DNA]</scope>
    <source>
        <strain evidence="3">ATCC 43766 / DSM 16922 / JCM 21250 / NBRC 16016 / NCTC 11634 / CL345/78</strain>
    </source>
</reference>
<dbReference type="AlphaFoldDB" id="F0NYG0"/>
<protein>
    <recommendedName>
        <fullName evidence="4">Lipoprotein</fullName>
    </recommendedName>
</protein>
<dbReference type="HOGENOM" id="CLU_1610109_0_0_10"/>
<feature type="chain" id="PRO_5003257714" description="Lipoprotein" evidence="1">
    <location>
        <begin position="18"/>
        <end position="165"/>
    </location>
</feature>
<evidence type="ECO:0000313" key="2">
    <source>
        <dbReference type="EMBL" id="ADX67080.1"/>
    </source>
</evidence>
<keyword evidence="1" id="KW-0732">Signal</keyword>
<accession>F0NYG0</accession>
<dbReference type="Proteomes" id="UP000008641">
    <property type="component" value="Chromosome"/>
</dbReference>
<organism evidence="2 3">
    <name type="scientific">Weeksella virosa (strain ATCC 43766 / DSM 16922 / JCM 21250 / CCUG 30538 / CDC 9751 / IAM 14551 / NBRC 16016 / NCTC 11634 / CL345/78)</name>
    <dbReference type="NCBI Taxonomy" id="865938"/>
    <lineage>
        <taxon>Bacteria</taxon>
        <taxon>Pseudomonadati</taxon>
        <taxon>Bacteroidota</taxon>
        <taxon>Flavobacteriia</taxon>
        <taxon>Flavobacteriales</taxon>
        <taxon>Weeksellaceae</taxon>
        <taxon>Weeksella</taxon>
    </lineage>
</organism>
<feature type="signal peptide" evidence="1">
    <location>
        <begin position="1"/>
        <end position="17"/>
    </location>
</feature>
<evidence type="ECO:0008006" key="4">
    <source>
        <dbReference type="Google" id="ProtNLM"/>
    </source>
</evidence>
<reference evidence="2 3" key="1">
    <citation type="journal article" date="2011" name="Stand. Genomic Sci.">
        <title>Complete genome sequence of Weeksella virosa type strain (9751).</title>
        <authorList>
            <person name="Lang E."/>
            <person name="Teshima H."/>
            <person name="Lucas S."/>
            <person name="Lapidus A."/>
            <person name="Hammon N."/>
            <person name="Deshpande S."/>
            <person name="Nolan M."/>
            <person name="Cheng J.F."/>
            <person name="Pitluck S."/>
            <person name="Liolios K."/>
            <person name="Pagani I."/>
            <person name="Mikhailova N."/>
            <person name="Ivanova N."/>
            <person name="Mavromatis K."/>
            <person name="Pati A."/>
            <person name="Tapia R."/>
            <person name="Han C."/>
            <person name="Goodwin L."/>
            <person name="Chen A."/>
            <person name="Palaniappan K."/>
            <person name="Land M."/>
            <person name="Hauser L."/>
            <person name="Chang Y.J."/>
            <person name="Jeffries C.D."/>
            <person name="Brambilla E.M."/>
            <person name="Kopitz M."/>
            <person name="Rohde M."/>
            <person name="Goker M."/>
            <person name="Tindall B.J."/>
            <person name="Detter J.C."/>
            <person name="Woyke T."/>
            <person name="Bristow J."/>
            <person name="Eisen J.A."/>
            <person name="Markowitz V."/>
            <person name="Hugenholtz P."/>
            <person name="Klenk H.P."/>
            <person name="Kyrpides N.C."/>
        </authorList>
    </citation>
    <scope>NUCLEOTIDE SEQUENCE [LARGE SCALE GENOMIC DNA]</scope>
    <source>
        <strain evidence="3">ATCC 43766 / DSM 16922 / JCM 21250 / NBRC 16016 / NCTC 11634 / CL345/78</strain>
    </source>
</reference>
<dbReference type="OrthoDB" id="1449727at2"/>
<dbReference type="STRING" id="865938.Weevi_0360"/>
<dbReference type="PROSITE" id="PS51257">
    <property type="entry name" value="PROKAR_LIPOPROTEIN"/>
    <property type="match status" value="1"/>
</dbReference>
<dbReference type="KEGG" id="wvi:Weevi_0360"/>
<dbReference type="EMBL" id="CP002455">
    <property type="protein sequence ID" value="ADX67080.1"/>
    <property type="molecule type" value="Genomic_DNA"/>
</dbReference>
<name>F0NYG0_WEEVC</name>
<gene>
    <name evidence="2" type="ordered locus">Weevi_0360</name>
</gene>
<dbReference type="RefSeq" id="WP_013597472.1">
    <property type="nucleotide sequence ID" value="NC_015144.1"/>
</dbReference>
<proteinExistence type="predicted"/>